<evidence type="ECO:0000313" key="2">
    <source>
        <dbReference type="Proteomes" id="UP000325113"/>
    </source>
</evidence>
<protein>
    <submittedName>
        <fullName evidence="1">Uncharacterized protein</fullName>
    </submittedName>
</protein>
<evidence type="ECO:0000313" key="1">
    <source>
        <dbReference type="EMBL" id="KAA0160560.1"/>
    </source>
</evidence>
<organism evidence="1 2">
    <name type="scientific">Cafeteria roenbergensis</name>
    <name type="common">Marine flagellate</name>
    <dbReference type="NCBI Taxonomy" id="33653"/>
    <lineage>
        <taxon>Eukaryota</taxon>
        <taxon>Sar</taxon>
        <taxon>Stramenopiles</taxon>
        <taxon>Bigyra</taxon>
        <taxon>Opalozoa</taxon>
        <taxon>Bicosoecida</taxon>
        <taxon>Cafeteriaceae</taxon>
        <taxon>Cafeteria</taxon>
    </lineage>
</organism>
<reference evidence="1 2" key="1">
    <citation type="submission" date="2019-07" db="EMBL/GenBank/DDBJ databases">
        <title>Genomes of Cafeteria roenbergensis.</title>
        <authorList>
            <person name="Fischer M.G."/>
            <person name="Hackl T."/>
            <person name="Roman M."/>
        </authorList>
    </citation>
    <scope>NUCLEOTIDE SEQUENCE [LARGE SCALE GENOMIC DNA]</scope>
    <source>
        <strain evidence="1 2">Cflag</strain>
    </source>
</reference>
<gene>
    <name evidence="1" type="ORF">FNF31_04269</name>
</gene>
<dbReference type="AlphaFoldDB" id="A0A5A8D8G3"/>
<comment type="caution">
    <text evidence="1">The sequence shown here is derived from an EMBL/GenBank/DDBJ whole genome shotgun (WGS) entry which is preliminary data.</text>
</comment>
<dbReference type="EMBL" id="VLTM01000043">
    <property type="protein sequence ID" value="KAA0160560.1"/>
    <property type="molecule type" value="Genomic_DNA"/>
</dbReference>
<accession>A0A5A8D8G3</accession>
<name>A0A5A8D8G3_CAFRO</name>
<dbReference type="Proteomes" id="UP000325113">
    <property type="component" value="Unassembled WGS sequence"/>
</dbReference>
<proteinExistence type="predicted"/>
<sequence length="342" mass="35266">MPHGTLARVDADAKSGAVRATKFWNSSSQEAVPTAWFVPNPKSVPGGGNDFLWTTAGVALPGNGPPGLAILCPRVRASSKAPGPFAFQVVRTTVVHVPNASGHPREWEYSTCDLPGTGSDAGLFWHTAAWLGTEPGSAASGLDGVVSLLGQTSSAAVLLRLPLDSLLQCVFDGGSVWASGGRGWVPLGPSPSPPRAEDLAPVFEPAESEATIAPRPPCAGGGFFSMWIPFGSARVRVRVAASPTGPWAEDASAGFSLPFPANDTARFFSYAAKAHSGMGAAHEGPCGSVVSVVTNAFNGTALFDPGMGRRLYVPTMWRIEWARAGPGGASARRAQGSLPAPP</sequence>